<dbReference type="FunFam" id="3.30.200.20:FF:000097">
    <property type="entry name" value="Probable serine/threonine-protein kinase nek1"/>
    <property type="match status" value="1"/>
</dbReference>
<keyword evidence="3 11" id="KW-0723">Serine/threonine-protein kinase</keyword>
<evidence type="ECO:0000256" key="5">
    <source>
        <dbReference type="ARBA" id="ARBA00022741"/>
    </source>
</evidence>
<dbReference type="InterPro" id="IPR000719">
    <property type="entry name" value="Prot_kinase_dom"/>
</dbReference>
<keyword evidence="7 10" id="KW-0067">ATP-binding</keyword>
<evidence type="ECO:0000259" key="12">
    <source>
        <dbReference type="PROSITE" id="PS50011"/>
    </source>
</evidence>
<dbReference type="PROSITE" id="PS50011">
    <property type="entry name" value="PROTEIN_KINASE_DOM"/>
    <property type="match status" value="1"/>
</dbReference>
<evidence type="ECO:0000256" key="6">
    <source>
        <dbReference type="ARBA" id="ARBA00022777"/>
    </source>
</evidence>
<evidence type="ECO:0000256" key="4">
    <source>
        <dbReference type="ARBA" id="ARBA00022679"/>
    </source>
</evidence>
<dbReference type="GO" id="GO:0004674">
    <property type="term" value="F:protein serine/threonine kinase activity"/>
    <property type="evidence" value="ECO:0007669"/>
    <property type="project" value="UniProtKB-KW"/>
</dbReference>
<reference evidence="14 15" key="2">
    <citation type="submission" date="2024-07" db="EMBL/GenBank/DDBJ databases">
        <authorList>
            <person name="Akdeniz Z."/>
        </authorList>
    </citation>
    <scope>NUCLEOTIDE SEQUENCE [LARGE SCALE GENOMIC DNA]</scope>
</reference>
<comment type="catalytic activity">
    <reaction evidence="8">
        <text>L-threonyl-[protein] + ATP = O-phospho-L-threonyl-[protein] + ADP + H(+)</text>
        <dbReference type="Rhea" id="RHEA:46608"/>
        <dbReference type="Rhea" id="RHEA-COMP:11060"/>
        <dbReference type="Rhea" id="RHEA-COMP:11605"/>
        <dbReference type="ChEBI" id="CHEBI:15378"/>
        <dbReference type="ChEBI" id="CHEBI:30013"/>
        <dbReference type="ChEBI" id="CHEBI:30616"/>
        <dbReference type="ChEBI" id="CHEBI:61977"/>
        <dbReference type="ChEBI" id="CHEBI:456216"/>
        <dbReference type="EC" id="2.7.11.1"/>
    </reaction>
</comment>
<evidence type="ECO:0000313" key="13">
    <source>
        <dbReference type="EMBL" id="CAI9923514.1"/>
    </source>
</evidence>
<dbReference type="InterPro" id="IPR017441">
    <property type="entry name" value="Protein_kinase_ATP_BS"/>
</dbReference>
<dbReference type="PROSITE" id="PS00107">
    <property type="entry name" value="PROTEIN_KINASE_ATP"/>
    <property type="match status" value="1"/>
</dbReference>
<evidence type="ECO:0000256" key="7">
    <source>
        <dbReference type="ARBA" id="ARBA00022840"/>
    </source>
</evidence>
<keyword evidence="6 14" id="KW-0418">Kinase</keyword>
<dbReference type="SUPFAM" id="SSF56112">
    <property type="entry name" value="Protein kinase-like (PK-like)"/>
    <property type="match status" value="1"/>
</dbReference>
<dbReference type="Pfam" id="PF00069">
    <property type="entry name" value="Pkinase"/>
    <property type="match status" value="1"/>
</dbReference>
<protein>
    <recommendedName>
        <fullName evidence="2">non-specific serine/threonine protein kinase</fullName>
        <ecNumber evidence="2">2.7.11.1</ecNumber>
    </recommendedName>
</protein>
<dbReference type="EMBL" id="CATOUU010000282">
    <property type="protein sequence ID" value="CAI9923514.1"/>
    <property type="molecule type" value="Genomic_DNA"/>
</dbReference>
<dbReference type="PANTHER" id="PTHR44899:SF3">
    <property type="entry name" value="SERINE_THREONINE-PROTEIN KINASE NEK1"/>
    <property type="match status" value="1"/>
</dbReference>
<organism evidence="13">
    <name type="scientific">Hexamita inflata</name>
    <dbReference type="NCBI Taxonomy" id="28002"/>
    <lineage>
        <taxon>Eukaryota</taxon>
        <taxon>Metamonada</taxon>
        <taxon>Diplomonadida</taxon>
        <taxon>Hexamitidae</taxon>
        <taxon>Hexamitinae</taxon>
        <taxon>Hexamita</taxon>
    </lineage>
</organism>
<dbReference type="Proteomes" id="UP001642409">
    <property type="component" value="Unassembled WGS sequence"/>
</dbReference>
<comment type="similarity">
    <text evidence="1">Belongs to the protein kinase superfamily. NEK Ser/Thr protein kinase family. NIMA subfamily.</text>
</comment>
<evidence type="ECO:0000256" key="9">
    <source>
        <dbReference type="ARBA" id="ARBA00048679"/>
    </source>
</evidence>
<proteinExistence type="inferred from homology"/>
<dbReference type="Gene3D" id="3.30.200.20">
    <property type="entry name" value="Phosphorylase Kinase, domain 1"/>
    <property type="match status" value="1"/>
</dbReference>
<feature type="domain" description="Protein kinase" evidence="12">
    <location>
        <begin position="7"/>
        <end position="272"/>
    </location>
</feature>
<reference evidence="13" key="1">
    <citation type="submission" date="2023-06" db="EMBL/GenBank/DDBJ databases">
        <authorList>
            <person name="Kurt Z."/>
        </authorList>
    </citation>
    <scope>NUCLEOTIDE SEQUENCE</scope>
</reference>
<evidence type="ECO:0000256" key="10">
    <source>
        <dbReference type="PROSITE-ProRule" id="PRU10141"/>
    </source>
</evidence>
<keyword evidence="15" id="KW-1185">Reference proteome</keyword>
<dbReference type="SMART" id="SM00220">
    <property type="entry name" value="S_TKc"/>
    <property type="match status" value="1"/>
</dbReference>
<gene>
    <name evidence="13" type="ORF">HINF_LOCUS11159</name>
    <name evidence="14" type="ORF">HINF_LOCUS77655</name>
</gene>
<dbReference type="EC" id="2.7.11.1" evidence="2"/>
<dbReference type="CDD" id="cd08215">
    <property type="entry name" value="STKc_Nek"/>
    <property type="match status" value="1"/>
</dbReference>
<accession>A0AA86TN00</accession>
<evidence type="ECO:0000256" key="3">
    <source>
        <dbReference type="ARBA" id="ARBA00022527"/>
    </source>
</evidence>
<dbReference type="AlphaFoldDB" id="A0AA86TN00"/>
<comment type="caution">
    <text evidence="13">The sequence shown here is derived from an EMBL/GenBank/DDBJ whole genome shotgun (WGS) entry which is preliminary data.</text>
</comment>
<sequence length="392" mass="45346">MSNLRAYEEIEMIGKGAFGEAYLYRDKKTLKKYVIKKIKIHSMETKDREAAVMEANVLNKFSHPNIIGYRESFTDCGNLYIVMDYADSGDLTQIINERAKKKDPFTETEVMYYFVQILLALKHVHDRQILHRDIKAQNIFLNKINTADGAQRLQIKLGDFGIAKVLSQPEQMALTQVGTPYYLSPEIVRDQGYNNKSDIWSLGCVLYELCTFNRVFTGQSLYIVFTKIIMEKHTPIDSSQYSQDLSDIVNLMLTKDPEKRPSVNQLLSLPSIRKWVPRLLSKKTQEQEFPEGLDINLYGQETQIGLLKHLINLKKFDQKFGDQVLFQNTKEALVKIKDDQKDQVLVKRETSIDLVHELVKKLQEDQYELNDEVGMKLESFMQVIKIVLSGDK</sequence>
<evidence type="ECO:0000256" key="1">
    <source>
        <dbReference type="ARBA" id="ARBA00010886"/>
    </source>
</evidence>
<dbReference type="InterPro" id="IPR011009">
    <property type="entry name" value="Kinase-like_dom_sf"/>
</dbReference>
<evidence type="ECO:0000313" key="14">
    <source>
        <dbReference type="EMBL" id="CAL6113751.1"/>
    </source>
</evidence>
<keyword evidence="5 10" id="KW-0547">Nucleotide-binding</keyword>
<dbReference type="EMBL" id="CAXDID020000774">
    <property type="protein sequence ID" value="CAL6113751.1"/>
    <property type="molecule type" value="Genomic_DNA"/>
</dbReference>
<name>A0AA86TN00_9EUKA</name>
<evidence type="ECO:0000313" key="15">
    <source>
        <dbReference type="Proteomes" id="UP001642409"/>
    </source>
</evidence>
<dbReference type="InterPro" id="IPR051131">
    <property type="entry name" value="NEK_Ser/Thr_kinase_NIMA"/>
</dbReference>
<dbReference type="GO" id="GO:0005524">
    <property type="term" value="F:ATP binding"/>
    <property type="evidence" value="ECO:0007669"/>
    <property type="project" value="UniProtKB-UniRule"/>
</dbReference>
<evidence type="ECO:0000256" key="2">
    <source>
        <dbReference type="ARBA" id="ARBA00012513"/>
    </source>
</evidence>
<dbReference type="PANTHER" id="PTHR44899">
    <property type="entry name" value="CAMK FAMILY PROTEIN KINASE"/>
    <property type="match status" value="1"/>
</dbReference>
<dbReference type="InterPro" id="IPR008271">
    <property type="entry name" value="Ser/Thr_kinase_AS"/>
</dbReference>
<dbReference type="Gene3D" id="1.10.510.10">
    <property type="entry name" value="Transferase(Phosphotransferase) domain 1"/>
    <property type="match status" value="1"/>
</dbReference>
<keyword evidence="4" id="KW-0808">Transferase</keyword>
<evidence type="ECO:0000256" key="8">
    <source>
        <dbReference type="ARBA" id="ARBA00047899"/>
    </source>
</evidence>
<comment type="catalytic activity">
    <reaction evidence="9">
        <text>L-seryl-[protein] + ATP = O-phospho-L-seryl-[protein] + ADP + H(+)</text>
        <dbReference type="Rhea" id="RHEA:17989"/>
        <dbReference type="Rhea" id="RHEA-COMP:9863"/>
        <dbReference type="Rhea" id="RHEA-COMP:11604"/>
        <dbReference type="ChEBI" id="CHEBI:15378"/>
        <dbReference type="ChEBI" id="CHEBI:29999"/>
        <dbReference type="ChEBI" id="CHEBI:30616"/>
        <dbReference type="ChEBI" id="CHEBI:83421"/>
        <dbReference type="ChEBI" id="CHEBI:456216"/>
        <dbReference type="EC" id="2.7.11.1"/>
    </reaction>
</comment>
<dbReference type="PROSITE" id="PS00108">
    <property type="entry name" value="PROTEIN_KINASE_ST"/>
    <property type="match status" value="1"/>
</dbReference>
<evidence type="ECO:0000256" key="11">
    <source>
        <dbReference type="RuleBase" id="RU000304"/>
    </source>
</evidence>
<feature type="binding site" evidence="10">
    <location>
        <position position="37"/>
    </location>
    <ligand>
        <name>ATP</name>
        <dbReference type="ChEBI" id="CHEBI:30616"/>
    </ligand>
</feature>